<proteinExistence type="predicted"/>
<dbReference type="GO" id="GO:0003677">
    <property type="term" value="F:DNA binding"/>
    <property type="evidence" value="ECO:0007669"/>
    <property type="project" value="UniProtKB-KW"/>
</dbReference>
<dbReference type="EMBL" id="FNQM01000007">
    <property type="protein sequence ID" value="SEA61895.1"/>
    <property type="molecule type" value="Genomic_DNA"/>
</dbReference>
<dbReference type="OrthoDB" id="9803630at2"/>
<dbReference type="Pfam" id="PF00196">
    <property type="entry name" value="GerE"/>
    <property type="match status" value="1"/>
</dbReference>
<dbReference type="Proteomes" id="UP000198703">
    <property type="component" value="Unassembled WGS sequence"/>
</dbReference>
<dbReference type="SMART" id="SM00421">
    <property type="entry name" value="HTH_LUXR"/>
    <property type="match status" value="1"/>
</dbReference>
<dbReference type="Pfam" id="PF03472">
    <property type="entry name" value="Autoind_bind"/>
    <property type="match status" value="1"/>
</dbReference>
<protein>
    <submittedName>
        <fullName evidence="5">Transcriptional regulator, LuxR family</fullName>
    </submittedName>
</protein>
<dbReference type="PANTHER" id="PTHR44688">
    <property type="entry name" value="DNA-BINDING TRANSCRIPTIONAL ACTIVATOR DEVR_DOSR"/>
    <property type="match status" value="1"/>
</dbReference>
<keyword evidence="2" id="KW-0238">DNA-binding</keyword>
<dbReference type="PROSITE" id="PS50043">
    <property type="entry name" value="HTH_LUXR_2"/>
    <property type="match status" value="1"/>
</dbReference>
<dbReference type="PANTHER" id="PTHR44688:SF16">
    <property type="entry name" value="DNA-BINDING TRANSCRIPTIONAL ACTIVATOR DEVR_DOSR"/>
    <property type="match status" value="1"/>
</dbReference>
<evidence type="ECO:0000256" key="3">
    <source>
        <dbReference type="ARBA" id="ARBA00023163"/>
    </source>
</evidence>
<dbReference type="SUPFAM" id="SSF75516">
    <property type="entry name" value="Pheromone-binding domain of LuxR-like quorum-sensing transcription factors"/>
    <property type="match status" value="1"/>
</dbReference>
<dbReference type="InterPro" id="IPR005143">
    <property type="entry name" value="TF_LuxR_autoind-bd_dom"/>
</dbReference>
<keyword evidence="1" id="KW-0805">Transcription regulation</keyword>
<evidence type="ECO:0000256" key="1">
    <source>
        <dbReference type="ARBA" id="ARBA00023015"/>
    </source>
</evidence>
<dbReference type="SUPFAM" id="SSF46894">
    <property type="entry name" value="C-terminal effector domain of the bipartite response regulators"/>
    <property type="match status" value="1"/>
</dbReference>
<dbReference type="InterPro" id="IPR036693">
    <property type="entry name" value="TF_LuxR_autoind-bd_dom_sf"/>
</dbReference>
<dbReference type="InterPro" id="IPR036388">
    <property type="entry name" value="WH-like_DNA-bd_sf"/>
</dbReference>
<keyword evidence="6" id="KW-1185">Reference proteome</keyword>
<dbReference type="RefSeq" id="WP_093254132.1">
    <property type="nucleotide sequence ID" value="NZ_FNQM01000007.1"/>
</dbReference>
<dbReference type="GO" id="GO:0006355">
    <property type="term" value="P:regulation of DNA-templated transcription"/>
    <property type="evidence" value="ECO:0007669"/>
    <property type="project" value="InterPro"/>
</dbReference>
<dbReference type="InterPro" id="IPR000792">
    <property type="entry name" value="Tscrpt_reg_LuxR_C"/>
</dbReference>
<reference evidence="5 6" key="1">
    <citation type="submission" date="2016-10" db="EMBL/GenBank/DDBJ databases">
        <authorList>
            <person name="de Groot N.N."/>
        </authorList>
    </citation>
    <scope>NUCLEOTIDE SEQUENCE [LARGE SCALE GENOMIC DNA]</scope>
    <source>
        <strain evidence="5 6">DSM 15345</strain>
    </source>
</reference>
<dbReference type="AlphaFoldDB" id="A0A1H4CN71"/>
<evidence type="ECO:0000313" key="5">
    <source>
        <dbReference type="EMBL" id="SEA61895.1"/>
    </source>
</evidence>
<name>A0A1H4CN71_9RHOB</name>
<dbReference type="Gene3D" id="1.10.10.10">
    <property type="entry name" value="Winged helix-like DNA-binding domain superfamily/Winged helix DNA-binding domain"/>
    <property type="match status" value="1"/>
</dbReference>
<gene>
    <name evidence="5" type="ORF">SAMN05444370_107162</name>
</gene>
<dbReference type="CDD" id="cd06170">
    <property type="entry name" value="LuxR_C_like"/>
    <property type="match status" value="1"/>
</dbReference>
<organism evidence="5 6">
    <name type="scientific">Rubrimonas cliftonensis</name>
    <dbReference type="NCBI Taxonomy" id="89524"/>
    <lineage>
        <taxon>Bacteria</taxon>
        <taxon>Pseudomonadati</taxon>
        <taxon>Pseudomonadota</taxon>
        <taxon>Alphaproteobacteria</taxon>
        <taxon>Rhodobacterales</taxon>
        <taxon>Paracoccaceae</taxon>
        <taxon>Rubrimonas</taxon>
    </lineage>
</organism>
<accession>A0A1H4CN71</accession>
<dbReference type="STRING" id="89524.SAMN05444370_107162"/>
<sequence length="239" mass="25667">MDPTEIAAGMAGLGTLSEVSRRLAEVGAVWGFPNHAIGPLPTADRPVEDAPFMVENWPAEWVRTYFAEGFGAFDPVPRAAETLTVPMTIAEIRQGAAGFRPDPRAERIFALSDRLGMTCGLLIPVFGPQNYRAMVCFAGPGPDPDPPTIAALRLVGLCAHDRIRELSRELRRQAIALSARERDIVVAAGQGQSDSDIATALGITVRTVRFHFASIRRKLGAANRVQALAMAANLGLLGR</sequence>
<dbReference type="InterPro" id="IPR016032">
    <property type="entry name" value="Sig_transdc_resp-reg_C-effctor"/>
</dbReference>
<dbReference type="PRINTS" id="PR00038">
    <property type="entry name" value="HTHLUXR"/>
</dbReference>
<evidence type="ECO:0000313" key="6">
    <source>
        <dbReference type="Proteomes" id="UP000198703"/>
    </source>
</evidence>
<keyword evidence="3" id="KW-0804">Transcription</keyword>
<feature type="domain" description="HTH luxR-type" evidence="4">
    <location>
        <begin position="170"/>
        <end position="235"/>
    </location>
</feature>
<evidence type="ECO:0000256" key="2">
    <source>
        <dbReference type="ARBA" id="ARBA00023125"/>
    </source>
</evidence>
<dbReference type="Gene3D" id="3.30.450.80">
    <property type="entry name" value="Transcription factor LuxR-like, autoinducer-binding domain"/>
    <property type="match status" value="1"/>
</dbReference>
<evidence type="ECO:0000259" key="4">
    <source>
        <dbReference type="PROSITE" id="PS50043"/>
    </source>
</evidence>